<name>A0A1G4IK46_TRYEQ</name>
<accession>A0A1G4IK46</accession>
<sequence length="153" mass="18591">MVSKISVVLLVAQNRENNRYNKKKKMTHFQKRKRGKGQIQKFSIFFFSSLRSCKIQYSFHDHFLFALSPFHIPLLLFCSYILPFPELSSWWTRRHALYDRDIKEKQMEKCSRRYNKTQRERGWKGNKVKKKGRTFYARNNRNTHAHTNIRTSK</sequence>
<proteinExistence type="predicted"/>
<dbReference type="RefSeq" id="XP_067083339.1">
    <property type="nucleotide sequence ID" value="XM_067227238.1"/>
</dbReference>
<dbReference type="EMBL" id="CZPT02001923">
    <property type="protein sequence ID" value="SCU72887.1"/>
    <property type="molecule type" value="Genomic_DNA"/>
</dbReference>
<dbReference type="VEuPathDB" id="TriTrypDB:TEOVI_000447100"/>
<dbReference type="GeneID" id="92378411"/>
<dbReference type="AlphaFoldDB" id="A0A1G4IK46"/>
<organism evidence="1 2">
    <name type="scientific">Trypanosoma equiperdum</name>
    <dbReference type="NCBI Taxonomy" id="5694"/>
    <lineage>
        <taxon>Eukaryota</taxon>
        <taxon>Discoba</taxon>
        <taxon>Euglenozoa</taxon>
        <taxon>Kinetoplastea</taxon>
        <taxon>Metakinetoplastina</taxon>
        <taxon>Trypanosomatida</taxon>
        <taxon>Trypanosomatidae</taxon>
        <taxon>Trypanosoma</taxon>
    </lineage>
</organism>
<reference evidence="1" key="1">
    <citation type="submission" date="2016-09" db="EMBL/GenBank/DDBJ databases">
        <authorList>
            <person name="Hebert L."/>
            <person name="Moumen B."/>
        </authorList>
    </citation>
    <scope>NUCLEOTIDE SEQUENCE [LARGE SCALE GENOMIC DNA]</scope>
    <source>
        <strain evidence="1">OVI</strain>
    </source>
</reference>
<protein>
    <submittedName>
        <fullName evidence="1">Uncharacterized protein</fullName>
    </submittedName>
</protein>
<gene>
    <name evidence="1" type="ORF">TEOVI_000447100</name>
</gene>
<keyword evidence="2" id="KW-1185">Reference proteome</keyword>
<evidence type="ECO:0000313" key="2">
    <source>
        <dbReference type="Proteomes" id="UP000195570"/>
    </source>
</evidence>
<dbReference type="Proteomes" id="UP000195570">
    <property type="component" value="Unassembled WGS sequence"/>
</dbReference>
<evidence type="ECO:0000313" key="1">
    <source>
        <dbReference type="EMBL" id="SCU72887.1"/>
    </source>
</evidence>
<comment type="caution">
    <text evidence="1">The sequence shown here is derived from an EMBL/GenBank/DDBJ whole genome shotgun (WGS) entry which is preliminary data.</text>
</comment>